<protein>
    <submittedName>
        <fullName evidence="2">Leucine-rich repeat-containing protein 59</fullName>
    </submittedName>
</protein>
<organism evidence="1 2">
    <name type="scientific">Rhabditophanes sp. KR3021</name>
    <dbReference type="NCBI Taxonomy" id="114890"/>
    <lineage>
        <taxon>Eukaryota</taxon>
        <taxon>Metazoa</taxon>
        <taxon>Ecdysozoa</taxon>
        <taxon>Nematoda</taxon>
        <taxon>Chromadorea</taxon>
        <taxon>Rhabditida</taxon>
        <taxon>Tylenchina</taxon>
        <taxon>Panagrolaimomorpha</taxon>
        <taxon>Strongyloidoidea</taxon>
        <taxon>Alloionematidae</taxon>
        <taxon>Rhabditophanes</taxon>
    </lineage>
</organism>
<evidence type="ECO:0000313" key="1">
    <source>
        <dbReference type="Proteomes" id="UP000095286"/>
    </source>
</evidence>
<evidence type="ECO:0000313" key="2">
    <source>
        <dbReference type="WBParaSite" id="RSKR_0000896900.1"/>
    </source>
</evidence>
<reference evidence="2" key="1">
    <citation type="submission" date="2016-11" db="UniProtKB">
        <authorList>
            <consortium name="WormBaseParasite"/>
        </authorList>
    </citation>
    <scope>IDENTIFICATION</scope>
    <source>
        <strain evidence="2">KR3021</strain>
    </source>
</reference>
<dbReference type="Proteomes" id="UP000095286">
    <property type="component" value="Unplaced"/>
</dbReference>
<proteinExistence type="predicted"/>
<accession>A0AC35U8T4</accession>
<dbReference type="WBParaSite" id="RSKR_0000896900.1">
    <property type="protein sequence ID" value="RSKR_0000896900.1"/>
    <property type="gene ID" value="RSKR_0000896900"/>
</dbReference>
<name>A0AC35U8T4_9BILA</name>
<sequence length="450" mass="50702">MSRKGVKELKSFVNGDEMDLSSQGLTDPPKFADLIKFTEVTSIDLASNSIVALPNEFCVLPRLEKLDLSGNQLVCLPDNIGALANLRKLDLYDNKISFLPLSFARLKNLQSLDLSNNPLEEELKRAVSVARNARETASLAIKYMTIKAAEHDAATKTQKKIKKKAINSVYREVNDHINEKIGRENVLRANPTRNVCGPKENVYDERMHKKEGRPNEKRTAAQVNQPPKEGSFLGVIGNVIKSVIKTGLFLTVIYAALVGFNCYKYSEKPTNVFLPNSAKFCQEAISSINTQTWPKNAVPNLVLVTESSYKKFVLPRLLVVREKLDHYGVNSICKTTIAAVQQYSVKAIDFASDASNAAVIKAKAYSKDVTVWYNKKGYKYVQSFKAATFKLFDFVMEFLENVVEVIVKWFGPAWHEFVDLVYLLVNDRDLFVTKMTNHWNTIKASVTRRV</sequence>